<reference evidence="3" key="1">
    <citation type="submission" date="2016-11" db="UniProtKB">
        <authorList>
            <consortium name="WormBaseParasite"/>
        </authorList>
    </citation>
    <scope>IDENTIFICATION</scope>
</reference>
<dbReference type="AlphaFoldDB" id="A0A1I8F2B6"/>
<feature type="region of interest" description="Disordered" evidence="1">
    <location>
        <begin position="354"/>
        <end position="374"/>
    </location>
</feature>
<feature type="compositionally biased region" description="Low complexity" evidence="1">
    <location>
        <begin position="364"/>
        <end position="374"/>
    </location>
</feature>
<evidence type="ECO:0000313" key="3">
    <source>
        <dbReference type="WBParaSite" id="maker-unitig_15095-snap-gene-0.2-mRNA-1"/>
    </source>
</evidence>
<feature type="compositionally biased region" description="Basic residues" evidence="1">
    <location>
        <begin position="490"/>
        <end position="501"/>
    </location>
</feature>
<evidence type="ECO:0000313" key="2">
    <source>
        <dbReference type="Proteomes" id="UP000095280"/>
    </source>
</evidence>
<protein>
    <submittedName>
        <fullName evidence="3">Bromo domain-containing protein</fullName>
    </submittedName>
</protein>
<name>A0A1I8F2B6_9PLAT</name>
<proteinExistence type="predicted"/>
<dbReference type="Proteomes" id="UP000095280">
    <property type="component" value="Unplaced"/>
</dbReference>
<feature type="region of interest" description="Disordered" evidence="1">
    <location>
        <begin position="389"/>
        <end position="501"/>
    </location>
</feature>
<accession>A0A1I8F2B6</accession>
<organism evidence="2 3">
    <name type="scientific">Macrostomum lignano</name>
    <dbReference type="NCBI Taxonomy" id="282301"/>
    <lineage>
        <taxon>Eukaryota</taxon>
        <taxon>Metazoa</taxon>
        <taxon>Spiralia</taxon>
        <taxon>Lophotrochozoa</taxon>
        <taxon>Platyhelminthes</taxon>
        <taxon>Rhabditophora</taxon>
        <taxon>Macrostomorpha</taxon>
        <taxon>Macrostomida</taxon>
        <taxon>Macrostomidae</taxon>
        <taxon>Macrostomum</taxon>
    </lineage>
</organism>
<feature type="compositionally biased region" description="Acidic residues" evidence="1">
    <location>
        <begin position="419"/>
        <end position="448"/>
    </location>
</feature>
<keyword evidence="2" id="KW-1185">Reference proteome</keyword>
<dbReference type="WBParaSite" id="maker-unitig_15095-snap-gene-0.2-mRNA-1">
    <property type="protein sequence ID" value="maker-unitig_15095-snap-gene-0.2-mRNA-1"/>
    <property type="gene ID" value="maker-unitig_15095-snap-gene-0.2"/>
</dbReference>
<sequence>MVQTFQTYCNICEATASVWRGWLRPANISATECLLLCDFRGLLALREVMELAAQCPNRLSLPIANCLFFMLSNLFDWLNLRLVTRGISYRSAAAWPSYTPNFAPWLPKGIAERNLMDLVWSSAVWLSDEDSPPVDVLNLIFACLSVSTLAAHARSPALSSQTAVTTDASTACGRGRPAALERQKANAPARQLCREVCISDKLLPLRRLLQPAAAAKPQQPLHQTSVCCSLRQAASSTTHYKQSVSSRLQQILLDASTPLKPSLDNNDVDIVDRQSLIEQQLQIIVGEDSHRLNRLAGNAASAPSSHQQGKSAAAKHHNCVTVSAPRQVAFDLARSSAKSSKLLAAVGRGSLKAIGRRRRRPVEAAAGKNNNKSASRIVVRHKMMMKMKRMKRMKRPPNMLDVGRRRNCKTEDAGVIIDEVQDEDYGGDEEEGDVEEEDDDDEDEEEDNSSNASFYVGMPRGTPETGSSSSGRLVKKRKKEEDDEDEERRRTRRKKRRKTTA</sequence>
<evidence type="ECO:0000256" key="1">
    <source>
        <dbReference type="SAM" id="MobiDB-lite"/>
    </source>
</evidence>
<feature type="compositionally biased region" description="Basic and acidic residues" evidence="1">
    <location>
        <begin position="402"/>
        <end position="412"/>
    </location>
</feature>